<evidence type="ECO:0000313" key="1">
    <source>
        <dbReference type="EMBL" id="KAJ8118828.1"/>
    </source>
</evidence>
<organism evidence="1 2">
    <name type="scientific">Nemania bipapillata</name>
    <dbReference type="NCBI Taxonomy" id="110536"/>
    <lineage>
        <taxon>Eukaryota</taxon>
        <taxon>Fungi</taxon>
        <taxon>Dikarya</taxon>
        <taxon>Ascomycota</taxon>
        <taxon>Pezizomycotina</taxon>
        <taxon>Sordariomycetes</taxon>
        <taxon>Xylariomycetidae</taxon>
        <taxon>Xylariales</taxon>
        <taxon>Xylariaceae</taxon>
        <taxon>Nemania</taxon>
    </lineage>
</organism>
<reference evidence="1" key="1">
    <citation type="submission" date="2022-11" db="EMBL/GenBank/DDBJ databases">
        <title>Genome Sequence of Nemania bipapillata.</title>
        <authorList>
            <person name="Buettner E."/>
        </authorList>
    </citation>
    <scope>NUCLEOTIDE SEQUENCE</scope>
    <source>
        <strain evidence="1">CP14</strain>
    </source>
</reference>
<comment type="caution">
    <text evidence="1">The sequence shown here is derived from an EMBL/GenBank/DDBJ whole genome shotgun (WGS) entry which is preliminary data.</text>
</comment>
<dbReference type="EMBL" id="JAPESX010000982">
    <property type="protein sequence ID" value="KAJ8118828.1"/>
    <property type="molecule type" value="Genomic_DNA"/>
</dbReference>
<gene>
    <name evidence="1" type="ORF">ONZ43_g3917</name>
</gene>
<sequence>MIQPPTTASSADPGDMADMPAVRSSHSLPALLAQPLISIEQTVDGTDDATLAPHLSAPPTTPLSPMRHHKRTPSQHREVKETLDAKYTNDEIDGKSQYTVNQYVIEEEIGRGSYGAVHRATDQFGHQYAVKEFSKSRLRKRAQSHILRRPGPGMPHHQGPGMGLNNFYKKQFGRQEDAEAKDALYLIRAEIAIMKKLNHPNLVALIEVLDDPEDDSLYMVLEMCEKGVVMKIDLDQPAKPYNSDSCRTWFRDLILGIEYLHAQGIIHRDIKPDNLLLTEDDVLKIVDFGVSEMFEKPENSEKANEMMTSKAAGSPAFIPPELCQAKHGDVSGKAADVWSMGVTLYCLKYGKLPFNGNNVIDMFTAIRENPFWLPDDEDPGFVDLINRILDKNSSTRITLPEIREHPWVTKNGDDPLLSEEENCSDVVETPNELEVNHAFTRKMDHLICVMRAIQRFKGLISHSRVTTPRTPYAHELLRKEIKAGLASSSSSSNQISDATEPIRQKSVAEEAAELIEQREAYRRLGIHLRSPGSEQEAEEAIQTPNTSEKNTLFLGIGAGGDDGFSTTEPSSDMVSESPTGIDFDVYNRAFATEIKRIRSDRKKNRSRTYMTKLVGEKERDKYAEDDCMIIEAGRSLAASVSAHSSSTMSKVHSLVHEAGRSDSPDKEKEENANIQLKEGEEGAQGVLGAAKETSSRFADLVVSMTKDMKAKATTWKQDE</sequence>
<keyword evidence="2" id="KW-1185">Reference proteome</keyword>
<protein>
    <submittedName>
        <fullName evidence="1">Uncharacterized protein</fullName>
    </submittedName>
</protein>
<dbReference type="Proteomes" id="UP001153334">
    <property type="component" value="Unassembled WGS sequence"/>
</dbReference>
<evidence type="ECO:0000313" key="2">
    <source>
        <dbReference type="Proteomes" id="UP001153334"/>
    </source>
</evidence>
<accession>A0ACC2IUT7</accession>
<proteinExistence type="predicted"/>
<name>A0ACC2IUT7_9PEZI</name>